<keyword evidence="3" id="KW-1185">Reference proteome</keyword>
<feature type="chain" id="PRO_5038449756" evidence="1">
    <location>
        <begin position="19"/>
        <end position="198"/>
    </location>
</feature>
<feature type="signal peptide" evidence="1">
    <location>
        <begin position="1"/>
        <end position="18"/>
    </location>
</feature>
<evidence type="ECO:0000256" key="1">
    <source>
        <dbReference type="SAM" id="SignalP"/>
    </source>
</evidence>
<evidence type="ECO:0000313" key="2">
    <source>
        <dbReference type="EMBL" id="MRH41634.1"/>
    </source>
</evidence>
<accession>A0A6A8D7Q9</accession>
<dbReference type="AlphaFoldDB" id="A0A6A8D7Q9"/>
<dbReference type="PROSITE" id="PS51257">
    <property type="entry name" value="PROKAR_LIPOPROTEIN"/>
    <property type="match status" value="1"/>
</dbReference>
<comment type="caution">
    <text evidence="2">The sequence shown here is derived from an EMBL/GenBank/DDBJ whole genome shotgun (WGS) entry which is preliminary data.</text>
</comment>
<organism evidence="2 3">
    <name type="scientific">Aquibacillus halophilus</name>
    <dbReference type="NCBI Taxonomy" id="930132"/>
    <lineage>
        <taxon>Bacteria</taxon>
        <taxon>Bacillati</taxon>
        <taxon>Bacillota</taxon>
        <taxon>Bacilli</taxon>
        <taxon>Bacillales</taxon>
        <taxon>Bacillaceae</taxon>
        <taxon>Aquibacillus</taxon>
    </lineage>
</organism>
<reference evidence="2" key="1">
    <citation type="submission" date="2019-11" db="EMBL/GenBank/DDBJ databases">
        <authorList>
            <person name="Li J."/>
        </authorList>
    </citation>
    <scope>NUCLEOTIDE SEQUENCE</scope>
    <source>
        <strain evidence="2">B6B</strain>
    </source>
</reference>
<dbReference type="EMBL" id="WJNG01000002">
    <property type="protein sequence ID" value="MRH41634.1"/>
    <property type="molecule type" value="Genomic_DNA"/>
</dbReference>
<dbReference type="RefSeq" id="WP_153735270.1">
    <property type="nucleotide sequence ID" value="NZ_WJNG01000002.1"/>
</dbReference>
<evidence type="ECO:0000313" key="3">
    <source>
        <dbReference type="Proteomes" id="UP000799092"/>
    </source>
</evidence>
<gene>
    <name evidence="2" type="ORF">GH741_02975</name>
</gene>
<sequence>MKKLIVILIVTILVFSLAACNAFNSNTISIVELTERENAILSTTSEKSFVFEFNVDSEFDEISVWIEKYEFGRLVDEKLNRISTQVEKNGSIIFTNSINNNENQNTFNIGIGSNGGAVSSHGFDKNAIGLDKMSSVWGNFQGKKTFDEEQLVLANISYSSNENSTSSVSTSFFEDVEGRMIDLKEYDVSYLLKVEFIK</sequence>
<dbReference type="OrthoDB" id="2456338at2"/>
<dbReference type="Proteomes" id="UP000799092">
    <property type="component" value="Unassembled WGS sequence"/>
</dbReference>
<name>A0A6A8D7Q9_9BACI</name>
<protein>
    <submittedName>
        <fullName evidence="2">Uncharacterized protein</fullName>
    </submittedName>
</protein>
<proteinExistence type="predicted"/>
<keyword evidence="1" id="KW-0732">Signal</keyword>